<proteinExistence type="predicted"/>
<organism evidence="1">
    <name type="scientific">viral metagenome</name>
    <dbReference type="NCBI Taxonomy" id="1070528"/>
    <lineage>
        <taxon>unclassified sequences</taxon>
        <taxon>metagenomes</taxon>
        <taxon>organismal metagenomes</taxon>
    </lineage>
</organism>
<dbReference type="InterPro" id="IPR027417">
    <property type="entry name" value="P-loop_NTPase"/>
</dbReference>
<dbReference type="AlphaFoldDB" id="A0A6C0C4D5"/>
<dbReference type="Pfam" id="PF13238">
    <property type="entry name" value="AAA_18"/>
    <property type="match status" value="1"/>
</dbReference>
<evidence type="ECO:0000313" key="1">
    <source>
        <dbReference type="EMBL" id="QHS99565.1"/>
    </source>
</evidence>
<sequence>MKIAISGPMCSGKTTIANMLKNQLIDADIYSFGKKVKDVAYDLFNMDKNIKNRSLLINIADKMRDIDEDIWAKYIINKISDKNNCIIDDLRFQNELNILENDNDWIYIVLNIDNKVRLDRLKKLYPNNYSDHIKNMNHLSEQCNLNFYNKNKVLYLNSDDSLDNIKYNIKYFINQFN</sequence>
<dbReference type="Gene3D" id="3.40.50.300">
    <property type="entry name" value="P-loop containing nucleotide triphosphate hydrolases"/>
    <property type="match status" value="1"/>
</dbReference>
<dbReference type="EMBL" id="MN739345">
    <property type="protein sequence ID" value="QHS99565.1"/>
    <property type="molecule type" value="Genomic_DNA"/>
</dbReference>
<reference evidence="1" key="1">
    <citation type="journal article" date="2020" name="Nature">
        <title>Giant virus diversity and host interactions through global metagenomics.</title>
        <authorList>
            <person name="Schulz F."/>
            <person name="Roux S."/>
            <person name="Paez-Espino D."/>
            <person name="Jungbluth S."/>
            <person name="Walsh D.A."/>
            <person name="Denef V.J."/>
            <person name="McMahon K.D."/>
            <person name="Konstantinidis K.T."/>
            <person name="Eloe-Fadrosh E.A."/>
            <person name="Kyrpides N.C."/>
            <person name="Woyke T."/>
        </authorList>
    </citation>
    <scope>NUCLEOTIDE SEQUENCE</scope>
    <source>
        <strain evidence="1">GVMAG-M-3300020187-37</strain>
    </source>
</reference>
<dbReference type="SUPFAM" id="SSF52540">
    <property type="entry name" value="P-loop containing nucleoside triphosphate hydrolases"/>
    <property type="match status" value="1"/>
</dbReference>
<accession>A0A6C0C4D5</accession>
<name>A0A6C0C4D5_9ZZZZ</name>
<protein>
    <submittedName>
        <fullName evidence="1">Uncharacterized protein</fullName>
    </submittedName>
</protein>